<evidence type="ECO:0000256" key="1">
    <source>
        <dbReference type="SAM" id="MobiDB-lite"/>
    </source>
</evidence>
<reference evidence="2" key="1">
    <citation type="journal article" date="2012" name="PLoS ONE">
        <title>Gene sets for utilization of primary and secondary nutrition supplies in the distal gut of endangered iberian lynx.</title>
        <authorList>
            <person name="Alcaide M."/>
            <person name="Messina E."/>
            <person name="Richter M."/>
            <person name="Bargiela R."/>
            <person name="Peplies J."/>
            <person name="Huws S.A."/>
            <person name="Newbold C.J."/>
            <person name="Golyshin P.N."/>
            <person name="Simon M.A."/>
            <person name="Lopez G."/>
            <person name="Yakimov M.M."/>
            <person name="Ferrer M."/>
        </authorList>
    </citation>
    <scope>NUCLEOTIDE SEQUENCE</scope>
</reference>
<sequence>ANACMGKKPDISKPVQVPDSLEEQ</sequence>
<accession>J9BS69</accession>
<dbReference type="AlphaFoldDB" id="J9BS69"/>
<dbReference type="EMBL" id="AMCI01008851">
    <property type="protein sequence ID" value="EJW90425.1"/>
    <property type="molecule type" value="Genomic_DNA"/>
</dbReference>
<name>J9BS69_9ZZZZ</name>
<gene>
    <name evidence="2" type="ORF">EVA_21468</name>
</gene>
<feature type="region of interest" description="Disordered" evidence="1">
    <location>
        <begin position="1"/>
        <end position="24"/>
    </location>
</feature>
<evidence type="ECO:0000313" key="2">
    <source>
        <dbReference type="EMBL" id="EJW90425.1"/>
    </source>
</evidence>
<protein>
    <submittedName>
        <fullName evidence="2">Uncharacterized protein</fullName>
    </submittedName>
</protein>
<proteinExistence type="predicted"/>
<organism evidence="2">
    <name type="scientific">gut metagenome</name>
    <dbReference type="NCBI Taxonomy" id="749906"/>
    <lineage>
        <taxon>unclassified sequences</taxon>
        <taxon>metagenomes</taxon>
        <taxon>organismal metagenomes</taxon>
    </lineage>
</organism>
<comment type="caution">
    <text evidence="2">The sequence shown here is derived from an EMBL/GenBank/DDBJ whole genome shotgun (WGS) entry which is preliminary data.</text>
</comment>
<feature type="non-terminal residue" evidence="2">
    <location>
        <position position="1"/>
    </location>
</feature>